<name>A0A075G569_9EURY</name>
<sequence>MVVKYFVDNTQIHKLDNSSLPTKISKEKHIISRNGLFKLNGDKIIRFKLKHPSYSCWRAFPNSKNNTYYSEIIWEPVDNVHYIPYKHFSLEIQKTEYIIDSELKFIIEENKNKIIDYYFQTNKLKPKEHLKEDFVTFLSLFS</sequence>
<protein>
    <recommendedName>
        <fullName evidence="2">DUF402 domain-containing protein</fullName>
    </recommendedName>
</protein>
<reference evidence="1" key="1">
    <citation type="journal article" date="2014" name="Genome Biol. Evol.">
        <title>Pangenome evidence for extensive interdomain horizontal transfer affecting lineage core and shell genes in uncultured planktonic thaumarchaeota and euryarchaeota.</title>
        <authorList>
            <person name="Deschamps P."/>
            <person name="Zivanovic Y."/>
            <person name="Moreira D."/>
            <person name="Rodriguez-Valera F."/>
            <person name="Lopez-Garcia P."/>
        </authorList>
    </citation>
    <scope>NUCLEOTIDE SEQUENCE</scope>
</reference>
<dbReference type="EMBL" id="KF900494">
    <property type="protein sequence ID" value="AIE96966.1"/>
    <property type="molecule type" value="Genomic_DNA"/>
</dbReference>
<organism evidence="1">
    <name type="scientific">uncultured marine group II/III euryarchaeote AD1000_88_G11</name>
    <dbReference type="NCBI Taxonomy" id="1457822"/>
    <lineage>
        <taxon>Archaea</taxon>
        <taxon>Methanobacteriati</taxon>
        <taxon>Methanobacteriota</taxon>
        <taxon>environmental samples</taxon>
    </lineage>
</organism>
<proteinExistence type="predicted"/>
<evidence type="ECO:0008006" key="2">
    <source>
        <dbReference type="Google" id="ProtNLM"/>
    </source>
</evidence>
<evidence type="ECO:0000313" key="1">
    <source>
        <dbReference type="EMBL" id="AIE96966.1"/>
    </source>
</evidence>
<accession>A0A075G569</accession>
<dbReference type="AlphaFoldDB" id="A0A075G569"/>